<keyword evidence="2" id="KW-0472">Membrane</keyword>
<reference evidence="4 5" key="1">
    <citation type="submission" date="2018-12" db="EMBL/GenBank/DDBJ databases">
        <authorList>
            <person name="Meng J."/>
        </authorList>
    </citation>
    <scope>NUCLEOTIDE SEQUENCE [LARGE SCALE GENOMIC DNA]</scope>
    <source>
        <strain evidence="4 5">HT111-2</strain>
    </source>
</reference>
<dbReference type="GO" id="GO:0006508">
    <property type="term" value="P:proteolysis"/>
    <property type="evidence" value="ECO:0007669"/>
    <property type="project" value="UniProtKB-KW"/>
</dbReference>
<feature type="transmembrane region" description="Helical" evidence="2">
    <location>
        <begin position="54"/>
        <end position="73"/>
    </location>
</feature>
<feature type="transmembrane region" description="Helical" evidence="2">
    <location>
        <begin position="162"/>
        <end position="181"/>
    </location>
</feature>
<accession>A0A437SWY9</accession>
<dbReference type="GO" id="GO:0008237">
    <property type="term" value="F:metallopeptidase activity"/>
    <property type="evidence" value="ECO:0007669"/>
    <property type="project" value="UniProtKB-KW"/>
</dbReference>
<sequence>MQNNYELALSDFIEIDNENSRRHNVLTMLLATIILNIAYVFGQRIIRLAHIKEFWLHQLVLIVVLALIAFCAWKFCRTTKLLITRLPQNKVQIIWGIVLVVVCLPFIIGNFGQTITALRLPGQKLIQVFITAVLVAFVEELLFRGLLFNAVILLLAKQKYRFFWTSIITAVLFGLMHLVNLSHQPLQSTLGQVIVAATLGLILAFLRLATNNISWGILLHFWIDFKPILVAKDVGTGTLPLGVVAGVFLPLAIAAIICLYLYNRHYVKVMA</sequence>
<keyword evidence="4" id="KW-0378">Hydrolase</keyword>
<dbReference type="GO" id="GO:0080120">
    <property type="term" value="P:CAAX-box protein maturation"/>
    <property type="evidence" value="ECO:0007669"/>
    <property type="project" value="UniProtKB-ARBA"/>
</dbReference>
<organism evidence="4 5">
    <name type="scientific">Lactobacillus xujianguonis</name>
    <dbReference type="NCBI Taxonomy" id="2495899"/>
    <lineage>
        <taxon>Bacteria</taxon>
        <taxon>Bacillati</taxon>
        <taxon>Bacillota</taxon>
        <taxon>Bacilli</taxon>
        <taxon>Lactobacillales</taxon>
        <taxon>Lactobacillaceae</taxon>
        <taxon>Lactobacillus</taxon>
    </lineage>
</organism>
<keyword evidence="4" id="KW-0482">Metalloprotease</keyword>
<dbReference type="Proteomes" id="UP000288291">
    <property type="component" value="Unassembled WGS sequence"/>
</dbReference>
<feature type="transmembrane region" description="Helical" evidence="2">
    <location>
        <begin position="93"/>
        <end position="113"/>
    </location>
</feature>
<protein>
    <submittedName>
        <fullName evidence="4">CPBP family intramembrane metalloprotease</fullName>
    </submittedName>
</protein>
<comment type="caution">
    <text evidence="4">The sequence shown here is derived from an EMBL/GenBank/DDBJ whole genome shotgun (WGS) entry which is preliminary data.</text>
</comment>
<feature type="transmembrane region" description="Helical" evidence="2">
    <location>
        <begin position="193"/>
        <end position="223"/>
    </location>
</feature>
<comment type="similarity">
    <text evidence="1">Belongs to the UPF0177 family.</text>
</comment>
<feature type="transmembrane region" description="Helical" evidence="2">
    <location>
        <begin position="125"/>
        <end position="156"/>
    </location>
</feature>
<feature type="transmembrane region" description="Helical" evidence="2">
    <location>
        <begin position="243"/>
        <end position="262"/>
    </location>
</feature>
<proteinExistence type="inferred from homology"/>
<feature type="transmembrane region" description="Helical" evidence="2">
    <location>
        <begin position="25"/>
        <end position="42"/>
    </location>
</feature>
<dbReference type="EMBL" id="RXIA01000004">
    <property type="protein sequence ID" value="RVU71429.1"/>
    <property type="molecule type" value="Genomic_DNA"/>
</dbReference>
<gene>
    <name evidence="4" type="ORF">EJK17_01630</name>
</gene>
<dbReference type="Pfam" id="PF02517">
    <property type="entry name" value="Rce1-like"/>
    <property type="match status" value="1"/>
</dbReference>
<name>A0A437SWY9_9LACO</name>
<dbReference type="InterPro" id="IPR003675">
    <property type="entry name" value="Rce1/LyrA-like_dom"/>
</dbReference>
<keyword evidence="2" id="KW-1133">Transmembrane helix</keyword>
<dbReference type="RefSeq" id="WP_103660645.1">
    <property type="nucleotide sequence ID" value="NZ_ML136873.1"/>
</dbReference>
<evidence type="ECO:0000259" key="3">
    <source>
        <dbReference type="Pfam" id="PF02517"/>
    </source>
</evidence>
<keyword evidence="5" id="KW-1185">Reference proteome</keyword>
<evidence type="ECO:0000313" key="5">
    <source>
        <dbReference type="Proteomes" id="UP000288291"/>
    </source>
</evidence>
<evidence type="ECO:0000256" key="2">
    <source>
        <dbReference type="SAM" id="Phobius"/>
    </source>
</evidence>
<dbReference type="AlphaFoldDB" id="A0A437SWY9"/>
<dbReference type="GO" id="GO:0004175">
    <property type="term" value="F:endopeptidase activity"/>
    <property type="evidence" value="ECO:0007669"/>
    <property type="project" value="UniProtKB-ARBA"/>
</dbReference>
<evidence type="ECO:0000313" key="4">
    <source>
        <dbReference type="EMBL" id="RVU71429.1"/>
    </source>
</evidence>
<evidence type="ECO:0000256" key="1">
    <source>
        <dbReference type="ARBA" id="ARBA00009067"/>
    </source>
</evidence>
<keyword evidence="2" id="KW-0812">Transmembrane</keyword>
<keyword evidence="4" id="KW-0645">Protease</keyword>
<feature type="domain" description="CAAX prenyl protease 2/Lysostaphin resistance protein A-like" evidence="3">
    <location>
        <begin position="123"/>
        <end position="225"/>
    </location>
</feature>